<proteinExistence type="inferred from homology"/>
<sequence length="130" mass="14960">MTHSVDKPDISNAEFDVLDALWEDSPATSADVIARLNKHKDWHEKTVKTLLGRLVKKGVLRFEKQQRQYLYYPLIARDEYTKKEANSFIGRLFKGKVAPLVAGFANQNALSQQDVDELKALIEQWEQNND</sequence>
<dbReference type="InterPro" id="IPR005650">
    <property type="entry name" value="BlaI_family"/>
</dbReference>
<dbReference type="Proteomes" id="UP000056090">
    <property type="component" value="Chromosome"/>
</dbReference>
<dbReference type="PIRSF" id="PIRSF019455">
    <property type="entry name" value="CopR_AtkY"/>
    <property type="match status" value="1"/>
</dbReference>
<dbReference type="Gene3D" id="1.10.10.10">
    <property type="entry name" value="Winged helix-like DNA-binding domain superfamily/Winged helix DNA-binding domain"/>
    <property type="match status" value="1"/>
</dbReference>
<dbReference type="Pfam" id="PF03965">
    <property type="entry name" value="Penicillinase_R"/>
    <property type="match status" value="1"/>
</dbReference>
<dbReference type="EMBL" id="CP008849">
    <property type="protein sequence ID" value="AIF99659.1"/>
    <property type="molecule type" value="Genomic_DNA"/>
</dbReference>
<evidence type="ECO:0000313" key="5">
    <source>
        <dbReference type="EMBL" id="AIF99659.1"/>
    </source>
</evidence>
<evidence type="ECO:0000256" key="4">
    <source>
        <dbReference type="ARBA" id="ARBA00023163"/>
    </source>
</evidence>
<evidence type="ECO:0000313" key="9">
    <source>
        <dbReference type="Proteomes" id="UP000263517"/>
    </source>
</evidence>
<dbReference type="InterPro" id="IPR036390">
    <property type="entry name" value="WH_DNA-bd_sf"/>
</dbReference>
<dbReference type="GeneID" id="78255965"/>
<evidence type="ECO:0000313" key="10">
    <source>
        <dbReference type="Proteomes" id="UP000264779"/>
    </source>
</evidence>
<evidence type="ECO:0000256" key="1">
    <source>
        <dbReference type="ARBA" id="ARBA00011046"/>
    </source>
</evidence>
<evidence type="ECO:0000256" key="2">
    <source>
        <dbReference type="ARBA" id="ARBA00023015"/>
    </source>
</evidence>
<evidence type="ECO:0000256" key="3">
    <source>
        <dbReference type="ARBA" id="ARBA00023125"/>
    </source>
</evidence>
<dbReference type="OrthoDB" id="279010at2"/>
<dbReference type="EMBL" id="DNAN01000493">
    <property type="protein sequence ID" value="HAW76813.1"/>
    <property type="molecule type" value="Genomic_DNA"/>
</dbReference>
<evidence type="ECO:0000313" key="8">
    <source>
        <dbReference type="Proteomes" id="UP000056090"/>
    </source>
</evidence>
<dbReference type="RefSeq" id="WP_044057730.1">
    <property type="nucleotide sequence ID" value="NZ_CAJXAX010000003.1"/>
</dbReference>
<accession>A0A075NYA3</accession>
<reference evidence="9 10" key="2">
    <citation type="journal article" date="2018" name="Nat. Biotechnol.">
        <title>A standardized bacterial taxonomy based on genome phylogeny substantially revises the tree of life.</title>
        <authorList>
            <person name="Parks D.H."/>
            <person name="Chuvochina M."/>
            <person name="Waite D.W."/>
            <person name="Rinke C."/>
            <person name="Skarshewski A."/>
            <person name="Chaumeil P.A."/>
            <person name="Hugenholtz P."/>
        </authorList>
    </citation>
    <scope>NUCLEOTIDE SEQUENCE [LARGE SCALE GENOMIC DNA]</scope>
    <source>
        <strain evidence="7">UBA11621</strain>
        <strain evidence="6">UBA11978</strain>
    </source>
</reference>
<dbReference type="STRING" id="589873.EP12_14375"/>
<protein>
    <submittedName>
        <fullName evidence="6">BlaI/MecI/CopY family transcriptional regulator</fullName>
    </submittedName>
    <submittedName>
        <fullName evidence="5">CopY family transcriptional repressor</fullName>
    </submittedName>
</protein>
<dbReference type="PATRIC" id="fig|589873.4.peg.3106"/>
<keyword evidence="8" id="KW-1185">Reference proteome</keyword>
<dbReference type="GO" id="GO:0045892">
    <property type="term" value="P:negative regulation of DNA-templated transcription"/>
    <property type="evidence" value="ECO:0007669"/>
    <property type="project" value="InterPro"/>
</dbReference>
<comment type="similarity">
    <text evidence="1">Belongs to the BlaI transcriptional regulatory family.</text>
</comment>
<dbReference type="InterPro" id="IPR036388">
    <property type="entry name" value="WH-like_DNA-bd_sf"/>
</dbReference>
<dbReference type="SUPFAM" id="SSF46785">
    <property type="entry name" value="Winged helix' DNA-binding domain"/>
    <property type="match status" value="1"/>
</dbReference>
<evidence type="ECO:0000313" key="6">
    <source>
        <dbReference type="EMBL" id="HAW76813.1"/>
    </source>
</evidence>
<evidence type="ECO:0000313" key="7">
    <source>
        <dbReference type="EMBL" id="HBU52956.1"/>
    </source>
</evidence>
<gene>
    <name evidence="6" type="ORF">DCW74_13890</name>
    <name evidence="7" type="ORF">DEB45_17020</name>
    <name evidence="5" type="ORF">EP13_13750</name>
</gene>
<name>A0A075NYA3_9ALTE</name>
<organism evidence="5 8">
    <name type="scientific">Alteromonas australica</name>
    <dbReference type="NCBI Taxonomy" id="589873"/>
    <lineage>
        <taxon>Bacteria</taxon>
        <taxon>Pseudomonadati</taxon>
        <taxon>Pseudomonadota</taxon>
        <taxon>Gammaproteobacteria</taxon>
        <taxon>Alteromonadales</taxon>
        <taxon>Alteromonadaceae</taxon>
        <taxon>Alteromonas/Salinimonas group</taxon>
        <taxon>Alteromonas</taxon>
    </lineage>
</organism>
<dbReference type="Proteomes" id="UP000263517">
    <property type="component" value="Unassembled WGS sequence"/>
</dbReference>
<keyword evidence="2" id="KW-0805">Transcription regulation</keyword>
<dbReference type="KEGG" id="aal:EP13_13750"/>
<keyword evidence="4" id="KW-0804">Transcription</keyword>
<dbReference type="eggNOG" id="COG3682">
    <property type="taxonomic scope" value="Bacteria"/>
</dbReference>
<keyword evidence="3" id="KW-0238">DNA-binding</keyword>
<dbReference type="AlphaFoldDB" id="A0A075NYA3"/>
<dbReference type="Proteomes" id="UP000264779">
    <property type="component" value="Unassembled WGS sequence"/>
</dbReference>
<dbReference type="Gene3D" id="1.10.4040.10">
    <property type="entry name" value="Penicillinase repressor domain"/>
    <property type="match status" value="1"/>
</dbReference>
<dbReference type="GO" id="GO:0003677">
    <property type="term" value="F:DNA binding"/>
    <property type="evidence" value="ECO:0007669"/>
    <property type="project" value="UniProtKB-KW"/>
</dbReference>
<reference evidence="5 8" key="1">
    <citation type="submission" date="2014-06" db="EMBL/GenBank/DDBJ databases">
        <title>Genomes of Alteromonas australica, a world apart.</title>
        <authorList>
            <person name="Gonzaga A."/>
            <person name="Lopez-Perez M."/>
            <person name="Rodriguez-Valera F."/>
        </authorList>
    </citation>
    <scope>NUCLEOTIDE SEQUENCE [LARGE SCALE GENOMIC DNA]</scope>
    <source>
        <strain evidence="5 8">H 17</strain>
    </source>
</reference>
<dbReference type="EMBL" id="DONK01000266">
    <property type="protein sequence ID" value="HBU52956.1"/>
    <property type="molecule type" value="Genomic_DNA"/>
</dbReference>
<dbReference type="KEGG" id="aaus:EP12_14375"/>